<protein>
    <submittedName>
        <fullName evidence="2">Anthranilate synthase, amidotransferase component</fullName>
        <ecNumber evidence="2">4.1.3.27</ecNumber>
    </submittedName>
</protein>
<dbReference type="EC" id="4.1.3.27" evidence="2"/>
<feature type="compositionally biased region" description="Low complexity" evidence="1">
    <location>
        <begin position="1"/>
        <end position="19"/>
    </location>
</feature>
<proteinExistence type="predicted"/>
<dbReference type="EMBL" id="CADCUS010000134">
    <property type="protein sequence ID" value="CAA9391171.1"/>
    <property type="molecule type" value="Genomic_DNA"/>
</dbReference>
<organism evidence="2">
    <name type="scientific">uncultured Pseudonocardia sp</name>
    <dbReference type="NCBI Taxonomy" id="211455"/>
    <lineage>
        <taxon>Bacteria</taxon>
        <taxon>Bacillati</taxon>
        <taxon>Actinomycetota</taxon>
        <taxon>Actinomycetes</taxon>
        <taxon>Pseudonocardiales</taxon>
        <taxon>Pseudonocardiaceae</taxon>
        <taxon>Pseudonocardia</taxon>
        <taxon>environmental samples</taxon>
    </lineage>
</organism>
<feature type="region of interest" description="Disordered" evidence="1">
    <location>
        <begin position="1"/>
        <end position="64"/>
    </location>
</feature>
<keyword evidence="2" id="KW-0456">Lyase</keyword>
<name>A0A6J4NLW3_9PSEU</name>
<dbReference type="GO" id="GO:0016740">
    <property type="term" value="F:transferase activity"/>
    <property type="evidence" value="ECO:0007669"/>
    <property type="project" value="UniProtKB-KW"/>
</dbReference>
<feature type="non-terminal residue" evidence="2">
    <location>
        <position position="1"/>
    </location>
</feature>
<dbReference type="GO" id="GO:0004049">
    <property type="term" value="F:anthranilate synthase activity"/>
    <property type="evidence" value="ECO:0007669"/>
    <property type="project" value="UniProtKB-EC"/>
</dbReference>
<dbReference type="AlphaFoldDB" id="A0A6J4NLW3"/>
<feature type="non-terminal residue" evidence="2">
    <location>
        <position position="82"/>
    </location>
</feature>
<gene>
    <name evidence="2" type="ORF">AVDCRST_MAG66-909</name>
</gene>
<evidence type="ECO:0000256" key="1">
    <source>
        <dbReference type="SAM" id="MobiDB-lite"/>
    </source>
</evidence>
<sequence>CGYSSSTRSTASSTSSSSTCARPVRRPWWSVPGSCGTPTSTSSHRTPCCSAPARGTPRTPGTSSWCTPSRVGCRSWVSAWAT</sequence>
<accession>A0A6J4NLW3</accession>
<evidence type="ECO:0000313" key="2">
    <source>
        <dbReference type="EMBL" id="CAA9391171.1"/>
    </source>
</evidence>
<keyword evidence="2" id="KW-0808">Transferase</keyword>
<reference evidence="2" key="1">
    <citation type="submission" date="2020-02" db="EMBL/GenBank/DDBJ databases">
        <authorList>
            <person name="Meier V. D."/>
        </authorList>
    </citation>
    <scope>NUCLEOTIDE SEQUENCE</scope>
    <source>
        <strain evidence="2">AVDCRST_MAG66</strain>
    </source>
</reference>
<feature type="compositionally biased region" description="Low complexity" evidence="1">
    <location>
        <begin position="30"/>
        <end position="43"/>
    </location>
</feature>